<dbReference type="Proteomes" id="UP000198287">
    <property type="component" value="Unassembled WGS sequence"/>
</dbReference>
<evidence type="ECO:0000256" key="1">
    <source>
        <dbReference type="SAM" id="SignalP"/>
    </source>
</evidence>
<feature type="chain" id="PRO_5012307875" evidence="1">
    <location>
        <begin position="27"/>
        <end position="114"/>
    </location>
</feature>
<proteinExistence type="predicted"/>
<organism evidence="2 3">
    <name type="scientific">Folsomia candida</name>
    <name type="common">Springtail</name>
    <dbReference type="NCBI Taxonomy" id="158441"/>
    <lineage>
        <taxon>Eukaryota</taxon>
        <taxon>Metazoa</taxon>
        <taxon>Ecdysozoa</taxon>
        <taxon>Arthropoda</taxon>
        <taxon>Hexapoda</taxon>
        <taxon>Collembola</taxon>
        <taxon>Entomobryomorpha</taxon>
        <taxon>Isotomoidea</taxon>
        <taxon>Isotomidae</taxon>
        <taxon>Proisotominae</taxon>
        <taxon>Folsomia</taxon>
    </lineage>
</organism>
<reference evidence="2 3" key="1">
    <citation type="submission" date="2015-12" db="EMBL/GenBank/DDBJ databases">
        <title>The genome of Folsomia candida.</title>
        <authorList>
            <person name="Faddeeva A."/>
            <person name="Derks M.F."/>
            <person name="Anvar Y."/>
            <person name="Smit S."/>
            <person name="Van Straalen N."/>
            <person name="Roelofs D."/>
        </authorList>
    </citation>
    <scope>NUCLEOTIDE SEQUENCE [LARGE SCALE GENOMIC DNA]</scope>
    <source>
        <strain evidence="2 3">VU population</strain>
        <tissue evidence="2">Whole body</tissue>
    </source>
</reference>
<sequence length="114" mass="12714">MRNFNKTLLVIVFAVILFCFISVTSGDAQILNTNDGVDPTLSRLQKAISLSYQNFQGGEFNYDLVRNFGDGVRLFLNVDDPINLPTIGVSPNFQIRCANPRLTELFGPTTIWLA</sequence>
<evidence type="ECO:0000313" key="3">
    <source>
        <dbReference type="Proteomes" id="UP000198287"/>
    </source>
</evidence>
<comment type="caution">
    <text evidence="2">The sequence shown here is derived from an EMBL/GenBank/DDBJ whole genome shotgun (WGS) entry which is preliminary data.</text>
</comment>
<accession>A0A226DG77</accession>
<name>A0A226DG77_FOLCA</name>
<keyword evidence="1" id="KW-0732">Signal</keyword>
<evidence type="ECO:0000313" key="2">
    <source>
        <dbReference type="EMBL" id="OXA44213.1"/>
    </source>
</evidence>
<keyword evidence="3" id="KW-1185">Reference proteome</keyword>
<gene>
    <name evidence="2" type="ORF">Fcan01_20784</name>
</gene>
<feature type="signal peptide" evidence="1">
    <location>
        <begin position="1"/>
        <end position="26"/>
    </location>
</feature>
<dbReference type="AlphaFoldDB" id="A0A226DG77"/>
<dbReference type="EMBL" id="LNIX01000019">
    <property type="protein sequence ID" value="OXA44213.1"/>
    <property type="molecule type" value="Genomic_DNA"/>
</dbReference>
<protein>
    <submittedName>
        <fullName evidence="2">Uncharacterized protein</fullName>
    </submittedName>
</protein>